<dbReference type="Proteomes" id="UP000321720">
    <property type="component" value="Unassembled WGS sequence"/>
</dbReference>
<accession>A0A511JAK4</accession>
<sequence>MSRARRDKRGTGGIRRGRAAGRRLSGRVAAGCGDVVAVFLRWCPRSAQAHGARGQVRDGAGVVEPASALLAGGPRRRTGEGVAGRVVGSSGAAREKAAARDAAVQVRCGRERRVAQVRWMADA</sequence>
<feature type="region of interest" description="Disordered" evidence="1">
    <location>
        <begin position="71"/>
        <end position="91"/>
    </location>
</feature>
<dbReference type="AlphaFoldDB" id="A0A511JAK4"/>
<reference evidence="2 3" key="1">
    <citation type="submission" date="2019-07" db="EMBL/GenBank/DDBJ databases">
        <title>Whole genome shotgun sequence of Cellulomonas composti NBRC 100758.</title>
        <authorList>
            <person name="Hosoyama A."/>
            <person name="Uohara A."/>
            <person name="Ohji S."/>
            <person name="Ichikawa N."/>
        </authorList>
    </citation>
    <scope>NUCLEOTIDE SEQUENCE [LARGE SCALE GENOMIC DNA]</scope>
    <source>
        <strain evidence="2 3">NBRC 100758</strain>
    </source>
</reference>
<name>A0A511JAK4_9CELL</name>
<comment type="caution">
    <text evidence="2">The sequence shown here is derived from an EMBL/GenBank/DDBJ whole genome shotgun (WGS) entry which is preliminary data.</text>
</comment>
<evidence type="ECO:0000313" key="2">
    <source>
        <dbReference type="EMBL" id="GEL95031.1"/>
    </source>
</evidence>
<keyword evidence="3" id="KW-1185">Reference proteome</keyword>
<protein>
    <submittedName>
        <fullName evidence="2">Uncharacterized protein</fullName>
    </submittedName>
</protein>
<organism evidence="2 3">
    <name type="scientific">Cellulomonas composti</name>
    <dbReference type="NCBI Taxonomy" id="266130"/>
    <lineage>
        <taxon>Bacteria</taxon>
        <taxon>Bacillati</taxon>
        <taxon>Actinomycetota</taxon>
        <taxon>Actinomycetes</taxon>
        <taxon>Micrococcales</taxon>
        <taxon>Cellulomonadaceae</taxon>
        <taxon>Cellulomonas</taxon>
    </lineage>
</organism>
<evidence type="ECO:0000313" key="3">
    <source>
        <dbReference type="Proteomes" id="UP000321720"/>
    </source>
</evidence>
<gene>
    <name evidence="2" type="ORF">CCO02nite_16890</name>
</gene>
<dbReference type="EMBL" id="BJWG01000006">
    <property type="protein sequence ID" value="GEL95031.1"/>
    <property type="molecule type" value="Genomic_DNA"/>
</dbReference>
<feature type="compositionally biased region" description="Basic residues" evidence="1">
    <location>
        <begin position="15"/>
        <end position="24"/>
    </location>
</feature>
<proteinExistence type="predicted"/>
<feature type="region of interest" description="Disordered" evidence="1">
    <location>
        <begin position="1"/>
        <end position="24"/>
    </location>
</feature>
<evidence type="ECO:0000256" key="1">
    <source>
        <dbReference type="SAM" id="MobiDB-lite"/>
    </source>
</evidence>